<dbReference type="PANTHER" id="PTHR43143:SF1">
    <property type="entry name" value="SERINE_THREONINE-PROTEIN PHOSPHATASE CPPED1"/>
    <property type="match status" value="1"/>
</dbReference>
<proteinExistence type="predicted"/>
<evidence type="ECO:0000313" key="2">
    <source>
        <dbReference type="EMBL" id="KKN07510.1"/>
    </source>
</evidence>
<protein>
    <recommendedName>
        <fullName evidence="1">Calcineurin-like phosphoesterase domain-containing protein</fullName>
    </recommendedName>
</protein>
<evidence type="ECO:0000259" key="1">
    <source>
        <dbReference type="Pfam" id="PF00149"/>
    </source>
</evidence>
<dbReference type="Gene3D" id="3.60.21.10">
    <property type="match status" value="1"/>
</dbReference>
<dbReference type="PANTHER" id="PTHR43143">
    <property type="entry name" value="METALLOPHOSPHOESTERASE, CALCINEURIN SUPERFAMILY"/>
    <property type="match status" value="1"/>
</dbReference>
<feature type="domain" description="Calcineurin-like phosphoesterase" evidence="1">
    <location>
        <begin position="220"/>
        <end position="437"/>
    </location>
</feature>
<dbReference type="SUPFAM" id="SSF56300">
    <property type="entry name" value="Metallo-dependent phosphatases"/>
    <property type="match status" value="1"/>
</dbReference>
<dbReference type="AlphaFoldDB" id="A0A0F9MJK9"/>
<name>A0A0F9MJK9_9ZZZZ</name>
<dbReference type="InterPro" id="IPR051918">
    <property type="entry name" value="STPP_CPPED1"/>
</dbReference>
<dbReference type="GO" id="GO:0016787">
    <property type="term" value="F:hydrolase activity"/>
    <property type="evidence" value="ECO:0007669"/>
    <property type="project" value="InterPro"/>
</dbReference>
<organism evidence="2">
    <name type="scientific">marine sediment metagenome</name>
    <dbReference type="NCBI Taxonomy" id="412755"/>
    <lineage>
        <taxon>unclassified sequences</taxon>
        <taxon>metagenomes</taxon>
        <taxon>ecological metagenomes</taxon>
    </lineage>
</organism>
<comment type="caution">
    <text evidence="2">The sequence shown here is derived from an EMBL/GenBank/DDBJ whole genome shotgun (WGS) entry which is preliminary data.</text>
</comment>
<accession>A0A0F9MJK9</accession>
<dbReference type="InterPro" id="IPR004843">
    <property type="entry name" value="Calcineurin-like_PHP"/>
</dbReference>
<gene>
    <name evidence="2" type="ORF">LCGC14_1066150</name>
</gene>
<reference evidence="2" key="1">
    <citation type="journal article" date="2015" name="Nature">
        <title>Complex archaea that bridge the gap between prokaryotes and eukaryotes.</title>
        <authorList>
            <person name="Spang A."/>
            <person name="Saw J.H."/>
            <person name="Jorgensen S.L."/>
            <person name="Zaremba-Niedzwiedzka K."/>
            <person name="Martijn J."/>
            <person name="Lind A.E."/>
            <person name="van Eijk R."/>
            <person name="Schleper C."/>
            <person name="Guy L."/>
            <person name="Ettema T.J."/>
        </authorList>
    </citation>
    <scope>NUCLEOTIDE SEQUENCE</scope>
</reference>
<dbReference type="Pfam" id="PF00149">
    <property type="entry name" value="Metallophos"/>
    <property type="match status" value="1"/>
</dbReference>
<dbReference type="InterPro" id="IPR029052">
    <property type="entry name" value="Metallo-depent_PP-like"/>
</dbReference>
<dbReference type="EMBL" id="LAZR01004562">
    <property type="protein sequence ID" value="KKN07510.1"/>
    <property type="molecule type" value="Genomic_DNA"/>
</dbReference>
<sequence length="688" mass="79669">MSTVEIEKIEKSTLISPNLGKPEILKIDRKLKSKDFQTTFLYVSNVQDPERFQESIEKNLALTPLFDYKWSYQILPKKKEKGFWARRKEKRFFKKQKKKDENFQPPKTDSIIDRLKHLKAHLYRANPITPNIIDVKRVSIMPIHKVSYIKDANPQEHLVKNSVFGGLSTFYNVSIDFTLSKEVLKFLKLRQFVMFDIKSGNDRINYHSLVISKQKWKDFTFIHATDLHLAERNDRIYSIVKKWTQSSLKGGVDDFIKTVKKKLKLSLKKKTPEKILSEIKTPLRLRLINPNNQLRKFIKISNRKVYRNELDFIVLTGDLIDYTVLSKLSKKIRKITNFKYENTNWQVFKNIILNLPTEEKHKGVKRGEELNCPIFTTIGNHDFRIAAYDLTWGEMYKKIGLNASEAIALNEMFSASPITAITKSPLALKGYLSEINSFYDFSISLGNYLFIILNSGADSFRNIRDLLKGHPSVTGVSYKQIKYLENLMNTKVNEDTNTFLFLHGPPVNTGVKKFKFNLFEKKGARFIKSKISELKESLIKKLGNPLSSARIDRLFNVKFGGVSSNWEKLIEFCKNFTVMTLCGHTHDNQEFRLGDPGEIRSRVYDAPPFRLKKIENPAAIYYDNYSEILTDPKSIEINGPFVIQTPALGLGSYKHPEKAGAYREINIKGGKIASFRIQYIDRSKLKHN</sequence>